<proteinExistence type="inferred from homology"/>
<dbReference type="OrthoDB" id="9788984at2"/>
<organism evidence="2 3">
    <name type="scientific">Thioflexithrix psekupsensis</name>
    <dbReference type="NCBI Taxonomy" id="1570016"/>
    <lineage>
        <taxon>Bacteria</taxon>
        <taxon>Pseudomonadati</taxon>
        <taxon>Pseudomonadota</taxon>
        <taxon>Gammaproteobacteria</taxon>
        <taxon>Thiotrichales</taxon>
        <taxon>Thioflexithrix</taxon>
    </lineage>
</organism>
<name>A0A251XBZ7_9GAMM</name>
<dbReference type="PANTHER" id="PTHR38692">
    <property type="entry name" value="PROTEIN SMG"/>
    <property type="match status" value="1"/>
</dbReference>
<protein>
    <recommendedName>
        <fullName evidence="1">Protein Smg homolog</fullName>
    </recommendedName>
</protein>
<dbReference type="Pfam" id="PF04361">
    <property type="entry name" value="DUF494"/>
    <property type="match status" value="1"/>
</dbReference>
<dbReference type="EMBL" id="MSLT01000001">
    <property type="protein sequence ID" value="OUD16184.1"/>
    <property type="molecule type" value="Genomic_DNA"/>
</dbReference>
<dbReference type="Proteomes" id="UP000194798">
    <property type="component" value="Unassembled WGS sequence"/>
</dbReference>
<dbReference type="NCBIfam" id="NF002897">
    <property type="entry name" value="PRK03430.1"/>
    <property type="match status" value="1"/>
</dbReference>
<dbReference type="RefSeq" id="WP_086486584.1">
    <property type="nucleotide sequence ID" value="NZ_MSLT01000001.1"/>
</dbReference>
<dbReference type="HAMAP" id="MF_00598">
    <property type="entry name" value="Smg"/>
    <property type="match status" value="1"/>
</dbReference>
<sequence>MKENILDVLMYLFENYMDDDEPVSFDQESLKQELLNAGFPLHEISKAFDWLESLARYPSLAESTATSHSSTRVYLKEECEKLDIECRGFLLFLEQTGVLETQSRELVIDRIMALDIDEFNLEQLKWVILMVLFNQPGQEAAFTWMEDLIYDETVSLLH</sequence>
<dbReference type="InterPro" id="IPR007456">
    <property type="entry name" value="Smg"/>
</dbReference>
<dbReference type="PANTHER" id="PTHR38692:SF1">
    <property type="entry name" value="PROTEIN SMG"/>
    <property type="match status" value="1"/>
</dbReference>
<evidence type="ECO:0000313" key="3">
    <source>
        <dbReference type="Proteomes" id="UP000194798"/>
    </source>
</evidence>
<dbReference type="AlphaFoldDB" id="A0A251XBZ7"/>
<reference evidence="2 3" key="1">
    <citation type="submission" date="2016-12" db="EMBL/GenBank/DDBJ databases">
        <title>Thioflexothrix psekupsii D3 genome sequencing and assembly.</title>
        <authorList>
            <person name="Fomenkov A."/>
            <person name="Vincze T."/>
            <person name="Grabovich M."/>
            <person name="Anton B.P."/>
            <person name="Dubinina G."/>
            <person name="Orlova M."/>
            <person name="Belousova E."/>
            <person name="Roberts R.J."/>
        </authorList>
    </citation>
    <scope>NUCLEOTIDE SEQUENCE [LARGE SCALE GENOMIC DNA]</scope>
    <source>
        <strain evidence="2">D3</strain>
    </source>
</reference>
<keyword evidence="3" id="KW-1185">Reference proteome</keyword>
<comment type="similarity">
    <text evidence="1">Belongs to the Smg family.</text>
</comment>
<evidence type="ECO:0000313" key="2">
    <source>
        <dbReference type="EMBL" id="OUD16184.1"/>
    </source>
</evidence>
<comment type="caution">
    <text evidence="2">The sequence shown here is derived from an EMBL/GenBank/DDBJ whole genome shotgun (WGS) entry which is preliminary data.</text>
</comment>
<evidence type="ECO:0000256" key="1">
    <source>
        <dbReference type="HAMAP-Rule" id="MF_00598"/>
    </source>
</evidence>
<accession>A0A251XBZ7</accession>
<gene>
    <name evidence="1" type="primary">smg</name>
    <name evidence="2" type="ORF">TPSD3_00195</name>
</gene>